<evidence type="ECO:0000313" key="1">
    <source>
        <dbReference type="EMBL" id="CAH2351410.1"/>
    </source>
</evidence>
<gene>
    <name evidence="1" type="ORF">CLIB1423_03S05666</name>
</gene>
<protein>
    <submittedName>
        <fullName evidence="1">Uncharacterized protein</fullName>
    </submittedName>
</protein>
<reference evidence="1" key="1">
    <citation type="submission" date="2022-03" db="EMBL/GenBank/DDBJ databases">
        <authorList>
            <person name="Legras J.-L."/>
            <person name="Devillers H."/>
            <person name="Grondin C."/>
        </authorList>
    </citation>
    <scope>NUCLEOTIDE SEQUENCE</scope>
    <source>
        <strain evidence="1">CLIB 1423</strain>
    </source>
</reference>
<evidence type="ECO:0000313" key="2">
    <source>
        <dbReference type="Proteomes" id="UP000837801"/>
    </source>
</evidence>
<proteinExistence type="predicted"/>
<name>A0A9P0VWL2_9ASCO</name>
<dbReference type="Proteomes" id="UP000837801">
    <property type="component" value="Unassembled WGS sequence"/>
</dbReference>
<keyword evidence="2" id="KW-1185">Reference proteome</keyword>
<organism evidence="1 2">
    <name type="scientific">[Candida] railenensis</name>
    <dbReference type="NCBI Taxonomy" id="45579"/>
    <lineage>
        <taxon>Eukaryota</taxon>
        <taxon>Fungi</taxon>
        <taxon>Dikarya</taxon>
        <taxon>Ascomycota</taxon>
        <taxon>Saccharomycotina</taxon>
        <taxon>Pichiomycetes</taxon>
        <taxon>Debaryomycetaceae</taxon>
        <taxon>Kurtzmaniella</taxon>
    </lineage>
</organism>
<sequence>MADLVTSFLYEISKEAITKKYPRKTWLMLVFEDAIEEQSMMNATNVYKLNWFKYNPKNKTETLGIGNKWAEVYINVPATKSKHVVVVELFVLLSFSSAAVSLPITLKLTSTLAINKKAADRSVRRDAIDSTDKEVDSDGTWDKCADNSMLGKAIRTGRVPTRCDVNEVLRFGVRIRLIDVEATIGTPECEGVCECECECEVGPDCNEVSTRA</sequence>
<dbReference type="AlphaFoldDB" id="A0A9P0VWL2"/>
<accession>A0A9P0VWL2</accession>
<comment type="caution">
    <text evidence="1">The sequence shown here is derived from an EMBL/GenBank/DDBJ whole genome shotgun (WGS) entry which is preliminary data.</text>
</comment>
<dbReference type="EMBL" id="CAKXYY010000003">
    <property type="protein sequence ID" value="CAH2351410.1"/>
    <property type="molecule type" value="Genomic_DNA"/>
</dbReference>